<gene>
    <name evidence="2" type="ORF">LA521A_05100</name>
</gene>
<dbReference type="SMART" id="SM01321">
    <property type="entry name" value="Y1_Tnp"/>
    <property type="match status" value="1"/>
</dbReference>
<dbReference type="Proteomes" id="UP001317822">
    <property type="component" value="Chromosome"/>
</dbReference>
<dbReference type="EMBL" id="AP027041">
    <property type="protein sequence ID" value="BDU15309.1"/>
    <property type="molecule type" value="Genomic_DNA"/>
</dbReference>
<organism evidence="2 3">
    <name type="scientific">Lysobacter auxotrophicus</name>
    <dbReference type="NCBI Taxonomy" id="2992573"/>
    <lineage>
        <taxon>Bacteria</taxon>
        <taxon>Pseudomonadati</taxon>
        <taxon>Pseudomonadota</taxon>
        <taxon>Gammaproteobacteria</taxon>
        <taxon>Lysobacterales</taxon>
        <taxon>Lysobacteraceae</taxon>
        <taxon>Lysobacter</taxon>
    </lineage>
</organism>
<name>A0ABM8D9S7_9GAMM</name>
<sequence length="136" mass="15456">MNALRASWRDAHARVAHDVLAAVVMPDHLHAVIRMDDGADDYPRLWQEIKKGFSRRLPRAGPSPWQARFWEHTIRNEADLRAHVDYVHFNPVKHGYASSVVDWPFSSFHRYVRNGALPLDWGGDVATPGIKVAGEP</sequence>
<reference evidence="2 3" key="1">
    <citation type="journal article" date="2023" name="Int. J. Syst. Evol. Microbiol.">
        <title>Physiological and genomic analyses of cobalamin (vitamin B12)-auxotrophy of Lysobacter auxotrophicus sp. nov., a methionine-auxotrophic chitinolytic bacterium isolated from chitin-treated soil.</title>
        <authorList>
            <person name="Saito A."/>
            <person name="Dohra H."/>
            <person name="Hamada M."/>
            <person name="Moriuchi R."/>
            <person name="Kotsuchibashi Y."/>
            <person name="Mori K."/>
        </authorList>
    </citation>
    <scope>NUCLEOTIDE SEQUENCE [LARGE SCALE GENOMIC DNA]</scope>
    <source>
        <strain evidence="2 3">5-21a</strain>
    </source>
</reference>
<accession>A0ABM8D9S7</accession>
<dbReference type="SUPFAM" id="SSF143422">
    <property type="entry name" value="Transposase IS200-like"/>
    <property type="match status" value="1"/>
</dbReference>
<feature type="domain" description="Transposase IS200-like" evidence="1">
    <location>
        <begin position="1"/>
        <end position="90"/>
    </location>
</feature>
<dbReference type="PANTHER" id="PTHR36966">
    <property type="entry name" value="REP-ASSOCIATED TYROSINE TRANSPOSASE"/>
    <property type="match status" value="1"/>
</dbReference>
<proteinExistence type="predicted"/>
<dbReference type="NCBIfam" id="NF047646">
    <property type="entry name" value="REP_Tyr_transpos"/>
    <property type="match status" value="1"/>
</dbReference>
<evidence type="ECO:0000259" key="1">
    <source>
        <dbReference type="SMART" id="SM01321"/>
    </source>
</evidence>
<evidence type="ECO:0000313" key="2">
    <source>
        <dbReference type="EMBL" id="BDU15309.1"/>
    </source>
</evidence>
<dbReference type="PANTHER" id="PTHR36966:SF1">
    <property type="entry name" value="REP-ASSOCIATED TYROSINE TRANSPOSASE"/>
    <property type="match status" value="1"/>
</dbReference>
<dbReference type="InterPro" id="IPR036515">
    <property type="entry name" value="Transposase_17_sf"/>
</dbReference>
<keyword evidence="3" id="KW-1185">Reference proteome</keyword>
<dbReference type="Gene3D" id="3.30.70.1290">
    <property type="entry name" value="Transposase IS200-like"/>
    <property type="match status" value="1"/>
</dbReference>
<dbReference type="InterPro" id="IPR002686">
    <property type="entry name" value="Transposase_17"/>
</dbReference>
<evidence type="ECO:0000313" key="3">
    <source>
        <dbReference type="Proteomes" id="UP001317822"/>
    </source>
</evidence>
<dbReference type="InterPro" id="IPR052715">
    <property type="entry name" value="RAYT_transposase"/>
</dbReference>
<protein>
    <submittedName>
        <fullName evidence="2">Transposase</fullName>
    </submittedName>
</protein>